<dbReference type="SUPFAM" id="SSF46785">
    <property type="entry name" value="Winged helix' DNA-binding domain"/>
    <property type="match status" value="2"/>
</dbReference>
<accession>A0A829W1I9</accession>
<dbReference type="Pfam" id="PF00392">
    <property type="entry name" value="GntR"/>
    <property type="match status" value="2"/>
</dbReference>
<comment type="caution">
    <text evidence="5">The sequence shown here is derived from an EMBL/GenBank/DDBJ whole genome shotgun (WGS) entry which is preliminary data.</text>
</comment>
<dbReference type="InterPro" id="IPR036390">
    <property type="entry name" value="WH_DNA-bd_sf"/>
</dbReference>
<dbReference type="AlphaFoldDB" id="A0A829W1I9"/>
<dbReference type="CDD" id="cd07377">
    <property type="entry name" value="WHTH_GntR"/>
    <property type="match status" value="1"/>
</dbReference>
<dbReference type="EMBL" id="BJLB01000001">
    <property type="protein sequence ID" value="GEA36285.1"/>
    <property type="molecule type" value="Genomic_DNA"/>
</dbReference>
<protein>
    <submittedName>
        <fullName evidence="6">GntR family transcriptional regulator</fullName>
    </submittedName>
</protein>
<dbReference type="Proteomes" id="UP000315200">
    <property type="component" value="Unassembled WGS sequence"/>
</dbReference>
<feature type="domain" description="HTH gntR-type" evidence="4">
    <location>
        <begin position="5"/>
        <end position="73"/>
    </location>
</feature>
<dbReference type="RefSeq" id="WP_002586564.1">
    <property type="nucleotide sequence ID" value="NZ_BJLB01000001.1"/>
</dbReference>
<dbReference type="Proteomes" id="UP000719916">
    <property type="component" value="Unassembled WGS sequence"/>
</dbReference>
<keyword evidence="1" id="KW-0805">Transcription regulation</keyword>
<proteinExistence type="predicted"/>
<evidence type="ECO:0000256" key="1">
    <source>
        <dbReference type="ARBA" id="ARBA00023015"/>
    </source>
</evidence>
<organism evidence="5 7">
    <name type="scientific">Enterocloster clostridioformis</name>
    <dbReference type="NCBI Taxonomy" id="1531"/>
    <lineage>
        <taxon>Bacteria</taxon>
        <taxon>Bacillati</taxon>
        <taxon>Bacillota</taxon>
        <taxon>Clostridia</taxon>
        <taxon>Lachnospirales</taxon>
        <taxon>Lachnospiraceae</taxon>
        <taxon>Enterocloster</taxon>
    </lineage>
</organism>
<dbReference type="PANTHER" id="PTHR43537">
    <property type="entry name" value="TRANSCRIPTIONAL REGULATOR, GNTR FAMILY"/>
    <property type="match status" value="1"/>
</dbReference>
<dbReference type="PANTHER" id="PTHR43537:SF5">
    <property type="entry name" value="UXU OPERON TRANSCRIPTIONAL REGULATOR"/>
    <property type="match status" value="1"/>
</dbReference>
<reference evidence="6" key="3">
    <citation type="submission" date="2020-02" db="EMBL/GenBank/DDBJ databases">
        <authorList>
            <person name="Littmann E."/>
            <person name="Sorbara M."/>
        </authorList>
    </citation>
    <scope>NUCLEOTIDE SEQUENCE</scope>
    <source>
        <strain evidence="6">MSK.2.26</strain>
    </source>
</reference>
<dbReference type="Gene3D" id="1.10.10.10">
    <property type="entry name" value="Winged helix-like DNA-binding domain superfamily/Winged helix DNA-binding domain"/>
    <property type="match status" value="2"/>
</dbReference>
<evidence type="ECO:0000256" key="3">
    <source>
        <dbReference type="ARBA" id="ARBA00023163"/>
    </source>
</evidence>
<keyword evidence="2" id="KW-0238">DNA-binding</keyword>
<evidence type="ECO:0000313" key="5">
    <source>
        <dbReference type="EMBL" id="GEA36285.1"/>
    </source>
</evidence>
<dbReference type="GO" id="GO:0003700">
    <property type="term" value="F:DNA-binding transcription factor activity"/>
    <property type="evidence" value="ECO:0007669"/>
    <property type="project" value="InterPro"/>
</dbReference>
<dbReference type="InterPro" id="IPR000524">
    <property type="entry name" value="Tscrpt_reg_HTH_GntR"/>
</dbReference>
<evidence type="ECO:0000256" key="2">
    <source>
        <dbReference type="ARBA" id="ARBA00023125"/>
    </source>
</evidence>
<evidence type="ECO:0000313" key="6">
    <source>
        <dbReference type="EMBL" id="NSJ46452.1"/>
    </source>
</evidence>
<dbReference type="GO" id="GO:0003677">
    <property type="term" value="F:DNA binding"/>
    <property type="evidence" value="ECO:0007669"/>
    <property type="project" value="UniProtKB-KW"/>
</dbReference>
<reference evidence="5 7" key="1">
    <citation type="submission" date="2019-06" db="EMBL/GenBank/DDBJ databases">
        <title>Draft genome sequence of [Clostridium] clostridioforme NBRC 113352.</title>
        <authorList>
            <person name="Miura T."/>
            <person name="Furukawa M."/>
            <person name="Shimamura M."/>
            <person name="Ohyama Y."/>
            <person name="Yamazoe A."/>
            <person name="Kawasaki H."/>
        </authorList>
    </citation>
    <scope>NUCLEOTIDE SEQUENCE [LARGE SCALE GENOMIC DNA]</scope>
    <source>
        <strain evidence="5 7">NBRC 113352</strain>
    </source>
</reference>
<evidence type="ECO:0000313" key="8">
    <source>
        <dbReference type="Proteomes" id="UP000719916"/>
    </source>
</evidence>
<dbReference type="SMART" id="SM00345">
    <property type="entry name" value="HTH_GNTR"/>
    <property type="match status" value="2"/>
</dbReference>
<evidence type="ECO:0000313" key="7">
    <source>
        <dbReference type="Proteomes" id="UP000315200"/>
    </source>
</evidence>
<gene>
    <name evidence="5" type="ORF">Ccl03g_19980</name>
    <name evidence="6" type="ORF">G5B26_23405</name>
</gene>
<feature type="domain" description="HTH gntR-type" evidence="4">
    <location>
        <begin position="250"/>
        <end position="318"/>
    </location>
</feature>
<dbReference type="PROSITE" id="PS50949">
    <property type="entry name" value="HTH_GNTR"/>
    <property type="match status" value="2"/>
</dbReference>
<sequence>MEESEGRFNRVYTDLKGRIISGQFPAGSSFLSAEQLRQEYQIGFHTARNVTARLREEGYIVSRNRKAPVVCWEGSVPSTHSAVCEVLSHRGSLLELYESLTVILPPLLTFVSQSCDFWLLPHYAQLKKTAIRKMRPQNWRLLPLICQELFDASGNPFFSEIYARFHRYSHLPFFLEAEGSYLREMLDDTEEFLSVLTSNHPKKKYDWLTASQQRTALAVHDTLYRLEKKYPSWHLPEEEPFQWTGLYERTPVYVQILQDLITKITTGAYPLEQYLPHEEDLAREYGVALTTLRKAMAELRGMGYIRTYNVKGSIAQRRPVEAARHTVQNPVHRQNAFRFLYALQFLALIAGPIAHRAAPGFTTKDLEEIEFQVQQPGAVPITVLADAISRNLDLEPLRVIFRETEHLVRWSYCAFSERNAGQQKRHMLTHVQSALNALKASDKDSFANAVAGYYSNAFSQICAQYVQYYKIKDAKSIVSPSYEWLQ</sequence>
<dbReference type="InterPro" id="IPR036388">
    <property type="entry name" value="WH-like_DNA-bd_sf"/>
</dbReference>
<keyword evidence="3" id="KW-0804">Transcription</keyword>
<name>A0A829W1I9_9FIRM</name>
<dbReference type="EMBL" id="JAAISW010000067">
    <property type="protein sequence ID" value="NSJ46452.1"/>
    <property type="molecule type" value="Genomic_DNA"/>
</dbReference>
<evidence type="ECO:0000259" key="4">
    <source>
        <dbReference type="PROSITE" id="PS50949"/>
    </source>
</evidence>
<reference evidence="6 8" key="2">
    <citation type="journal article" date="2020" name="Cell Host Microbe">
        <title>Functional and Genomic Variation between Human-Derived Isolates of Lachnospiraceae Reveals Inter- and Intra-Species Diversity.</title>
        <authorList>
            <person name="Sorbara M.T."/>
            <person name="Littmann E.R."/>
            <person name="Fontana E."/>
            <person name="Moody T.U."/>
            <person name="Kohout C.E."/>
            <person name="Gjonbalaj M."/>
            <person name="Eaton V."/>
            <person name="Seok R."/>
            <person name="Leiner I.M."/>
            <person name="Pamer E.G."/>
        </authorList>
    </citation>
    <scope>NUCLEOTIDE SEQUENCE [LARGE SCALE GENOMIC DNA]</scope>
    <source>
        <strain evidence="6 8">MSK.2.26</strain>
    </source>
</reference>